<keyword evidence="5" id="KW-1185">Reference proteome</keyword>
<feature type="active site" evidence="2">
    <location>
        <position position="125"/>
    </location>
</feature>
<evidence type="ECO:0000313" key="5">
    <source>
        <dbReference type="Proteomes" id="UP001500842"/>
    </source>
</evidence>
<proteinExistence type="inferred from homology"/>
<comment type="subcellular location">
    <subcellularLocation>
        <location evidence="2">Cytoplasm</location>
    </subcellularLocation>
</comment>
<evidence type="ECO:0000256" key="2">
    <source>
        <dbReference type="HAMAP-Rule" id="MF_00444"/>
    </source>
</evidence>
<keyword evidence="2" id="KW-0378">Hydrolase</keyword>
<dbReference type="InterPro" id="IPR029045">
    <property type="entry name" value="ClpP/crotonase-like_dom_sf"/>
</dbReference>
<comment type="caution">
    <text evidence="4">The sequence shown here is derived from an EMBL/GenBank/DDBJ whole genome shotgun (WGS) entry which is preliminary data.</text>
</comment>
<dbReference type="InterPro" id="IPR023562">
    <property type="entry name" value="ClpP/TepA"/>
</dbReference>
<dbReference type="EMBL" id="BAAAOR010000022">
    <property type="protein sequence ID" value="GAA1520254.1"/>
    <property type="molecule type" value="Genomic_DNA"/>
</dbReference>
<keyword evidence="2" id="KW-0963">Cytoplasm</keyword>
<dbReference type="PANTHER" id="PTHR10381:SF26">
    <property type="entry name" value="ATP-DEPENDENT CLP PROTEASE PROTEOLYTIC SUBUNIT-LIKE-RELATED"/>
    <property type="match status" value="1"/>
</dbReference>
<evidence type="ECO:0000256" key="3">
    <source>
        <dbReference type="RuleBase" id="RU003567"/>
    </source>
</evidence>
<name>A0ABN2ALH6_9ACTN</name>
<dbReference type="Pfam" id="PF00574">
    <property type="entry name" value="CLP_protease"/>
    <property type="match status" value="1"/>
</dbReference>
<comment type="similarity">
    <text evidence="1 2 3">Belongs to the peptidase S14 family.</text>
</comment>
<keyword evidence="2 4" id="KW-0645">Protease</keyword>
<dbReference type="RefSeq" id="WP_141003464.1">
    <property type="nucleotide sequence ID" value="NZ_BAAAOR010000022.1"/>
</dbReference>
<evidence type="ECO:0000256" key="1">
    <source>
        <dbReference type="ARBA" id="ARBA00007039"/>
    </source>
</evidence>
<gene>
    <name evidence="2" type="primary">clpP</name>
    <name evidence="4" type="ORF">GCM10009788_25100</name>
</gene>
<comment type="function">
    <text evidence="2">Cleaves peptides in various proteins in a process that requires ATP hydrolysis. Has a chymotrypsin-like activity. Plays a major role in the degradation of misfolded proteins.</text>
</comment>
<dbReference type="Proteomes" id="UP001500842">
    <property type="component" value="Unassembled WGS sequence"/>
</dbReference>
<protein>
    <recommendedName>
        <fullName evidence="2 3">ATP-dependent Clp protease proteolytic subunit</fullName>
        <ecNumber evidence="2">3.4.21.92</ecNumber>
    </recommendedName>
    <alternativeName>
        <fullName evidence="2">Endopeptidase Clp</fullName>
    </alternativeName>
</protein>
<accession>A0ABN2ALH6</accession>
<comment type="subunit">
    <text evidence="2">Fourteen ClpP subunits assemble into 2 heptameric rings which stack back to back to give a disk-like structure with a central cavity, resembling the structure of eukaryotic proteasomes.</text>
</comment>
<dbReference type="EC" id="3.4.21.92" evidence="2"/>
<dbReference type="HAMAP" id="MF_00444">
    <property type="entry name" value="ClpP"/>
    <property type="match status" value="1"/>
</dbReference>
<dbReference type="Gene3D" id="3.90.226.10">
    <property type="entry name" value="2-enoyl-CoA Hydratase, Chain A, domain 1"/>
    <property type="match status" value="1"/>
</dbReference>
<dbReference type="GO" id="GO:0006508">
    <property type="term" value="P:proteolysis"/>
    <property type="evidence" value="ECO:0007669"/>
    <property type="project" value="UniProtKB-KW"/>
</dbReference>
<dbReference type="InterPro" id="IPR001907">
    <property type="entry name" value="ClpP"/>
</dbReference>
<keyword evidence="2" id="KW-0720">Serine protease</keyword>
<evidence type="ECO:0000313" key="4">
    <source>
        <dbReference type="EMBL" id="GAA1520254.1"/>
    </source>
</evidence>
<comment type="caution">
    <text evidence="2">Lacks conserved residue(s) required for the propagation of feature annotation.</text>
</comment>
<dbReference type="SUPFAM" id="SSF52096">
    <property type="entry name" value="ClpP/crotonase"/>
    <property type="match status" value="1"/>
</dbReference>
<dbReference type="PANTHER" id="PTHR10381">
    <property type="entry name" value="ATP-DEPENDENT CLP PROTEASE PROTEOLYTIC SUBUNIT"/>
    <property type="match status" value="1"/>
</dbReference>
<dbReference type="PRINTS" id="PR00127">
    <property type="entry name" value="CLPPROTEASEP"/>
</dbReference>
<comment type="catalytic activity">
    <reaction evidence="2">
        <text>Hydrolysis of proteins to small peptides in the presence of ATP and magnesium. alpha-casein is the usual test substrate. In the absence of ATP, only oligopeptides shorter than five residues are hydrolyzed (such as succinyl-Leu-Tyr-|-NHMec, and Leu-Tyr-Leu-|-Tyr-Trp, in which cleavage of the -Tyr-|-Leu- and -Tyr-|-Trp bonds also occurs).</text>
        <dbReference type="EC" id="3.4.21.92"/>
    </reaction>
</comment>
<organism evidence="4 5">
    <name type="scientific">Nocardioides humi</name>
    <dbReference type="NCBI Taxonomy" id="449461"/>
    <lineage>
        <taxon>Bacteria</taxon>
        <taxon>Bacillati</taxon>
        <taxon>Actinomycetota</taxon>
        <taxon>Actinomycetes</taxon>
        <taxon>Propionibacteriales</taxon>
        <taxon>Nocardioidaceae</taxon>
        <taxon>Nocardioides</taxon>
    </lineage>
</organism>
<dbReference type="CDD" id="cd07017">
    <property type="entry name" value="S14_ClpP_2"/>
    <property type="match status" value="1"/>
</dbReference>
<reference evidence="4 5" key="1">
    <citation type="journal article" date="2019" name="Int. J. Syst. Evol. Microbiol.">
        <title>The Global Catalogue of Microorganisms (GCM) 10K type strain sequencing project: providing services to taxonomists for standard genome sequencing and annotation.</title>
        <authorList>
            <consortium name="The Broad Institute Genomics Platform"/>
            <consortium name="The Broad Institute Genome Sequencing Center for Infectious Disease"/>
            <person name="Wu L."/>
            <person name="Ma J."/>
        </authorList>
    </citation>
    <scope>NUCLEOTIDE SEQUENCE [LARGE SCALE GENOMIC DNA]</scope>
    <source>
        <strain evidence="4 5">JCM 14942</strain>
    </source>
</reference>
<dbReference type="GO" id="GO:0008233">
    <property type="term" value="F:peptidase activity"/>
    <property type="evidence" value="ECO:0007669"/>
    <property type="project" value="UniProtKB-KW"/>
</dbReference>
<sequence length="217" mass="23288">MSSYLVPNVIAQHPRGERIMDVYSHLLTERVVYLGTAIDAGVANSLVAQLLHLEADNPDRDIQLYVNCEGGDPSAMLAVHDTMQFIRPQVATTCVGQAIAVGAVLLAAGAAGKRAALPHARVVLHQPAAQGRGAIPDLILQADEVVRVRADIERILSRHTGQDTATLRADTDHDRVFTATAAREYGLVDHVIEARDVPGIAHVLSQDIPDSSVSRHP</sequence>